<sequence length="201" mass="23922">MGASYQTIHLFFLQTWFPILTVYMCTNSVMISIWAGYFVVYYFSKKFTNTERIQSVSERYQRFENLRTHKTMNWFVTACLLSLLFAFAYIHFLKNYKTWFPSISISDINMVALCRIILDTFEAYLFLIIPISFTFTHEKLKVKYLQIFSFFKIPSRISSSVTTEMQVIKSISGQNMCIKNEEEHHFNTLVLDWNKKFDKKG</sequence>
<dbReference type="Proteomes" id="UP000887580">
    <property type="component" value="Unplaced"/>
</dbReference>
<accession>A0AC35EYT4</accession>
<reference evidence="2" key="1">
    <citation type="submission" date="2022-11" db="UniProtKB">
        <authorList>
            <consortium name="WormBaseParasite"/>
        </authorList>
    </citation>
    <scope>IDENTIFICATION</scope>
</reference>
<protein>
    <submittedName>
        <fullName evidence="2">Uncharacterized protein</fullName>
    </submittedName>
</protein>
<dbReference type="WBParaSite" id="PS1159_v2.g12023.t1">
    <property type="protein sequence ID" value="PS1159_v2.g12023.t1"/>
    <property type="gene ID" value="PS1159_v2.g12023"/>
</dbReference>
<organism evidence="1 2">
    <name type="scientific">Panagrolaimus sp. PS1159</name>
    <dbReference type="NCBI Taxonomy" id="55785"/>
    <lineage>
        <taxon>Eukaryota</taxon>
        <taxon>Metazoa</taxon>
        <taxon>Ecdysozoa</taxon>
        <taxon>Nematoda</taxon>
        <taxon>Chromadorea</taxon>
        <taxon>Rhabditida</taxon>
        <taxon>Tylenchina</taxon>
        <taxon>Panagrolaimomorpha</taxon>
        <taxon>Panagrolaimoidea</taxon>
        <taxon>Panagrolaimidae</taxon>
        <taxon>Panagrolaimus</taxon>
    </lineage>
</organism>
<proteinExistence type="predicted"/>
<name>A0AC35EYT4_9BILA</name>
<evidence type="ECO:0000313" key="1">
    <source>
        <dbReference type="Proteomes" id="UP000887580"/>
    </source>
</evidence>
<evidence type="ECO:0000313" key="2">
    <source>
        <dbReference type="WBParaSite" id="PS1159_v2.g12023.t1"/>
    </source>
</evidence>